<protein>
    <submittedName>
        <fullName evidence="1">Uncharacterized protein</fullName>
    </submittedName>
</protein>
<proteinExistence type="predicted"/>
<name>A0A0E9T1J7_ANGAN</name>
<accession>A0A0E9T1J7</accession>
<evidence type="ECO:0000313" key="1">
    <source>
        <dbReference type="EMBL" id="JAH47471.1"/>
    </source>
</evidence>
<reference evidence="1" key="1">
    <citation type="submission" date="2014-11" db="EMBL/GenBank/DDBJ databases">
        <authorList>
            <person name="Amaro Gonzalez C."/>
        </authorList>
    </citation>
    <scope>NUCLEOTIDE SEQUENCE</scope>
</reference>
<dbReference type="AlphaFoldDB" id="A0A0E9T1J7"/>
<organism evidence="1">
    <name type="scientific">Anguilla anguilla</name>
    <name type="common">European freshwater eel</name>
    <name type="synonym">Muraena anguilla</name>
    <dbReference type="NCBI Taxonomy" id="7936"/>
    <lineage>
        <taxon>Eukaryota</taxon>
        <taxon>Metazoa</taxon>
        <taxon>Chordata</taxon>
        <taxon>Craniata</taxon>
        <taxon>Vertebrata</taxon>
        <taxon>Euteleostomi</taxon>
        <taxon>Actinopterygii</taxon>
        <taxon>Neopterygii</taxon>
        <taxon>Teleostei</taxon>
        <taxon>Anguilliformes</taxon>
        <taxon>Anguillidae</taxon>
        <taxon>Anguilla</taxon>
    </lineage>
</organism>
<reference evidence="1" key="2">
    <citation type="journal article" date="2015" name="Fish Shellfish Immunol.">
        <title>Early steps in the European eel (Anguilla anguilla)-Vibrio vulnificus interaction in the gills: Role of the RtxA13 toxin.</title>
        <authorList>
            <person name="Callol A."/>
            <person name="Pajuelo D."/>
            <person name="Ebbesson L."/>
            <person name="Teles M."/>
            <person name="MacKenzie S."/>
            <person name="Amaro C."/>
        </authorList>
    </citation>
    <scope>NUCLEOTIDE SEQUENCE</scope>
</reference>
<sequence>MAAKSRHSTPRAVKSKVYKCQPHHCLLSCPSIKMSLYHIQAMHSQRTTVRPPFPPFF</sequence>
<dbReference type="EMBL" id="GBXM01061106">
    <property type="protein sequence ID" value="JAH47471.1"/>
    <property type="molecule type" value="Transcribed_RNA"/>
</dbReference>